<dbReference type="Proteomes" id="UP001437419">
    <property type="component" value="Unassembled WGS sequence"/>
</dbReference>
<gene>
    <name evidence="1" type="ORF">ABU900_05220</name>
</gene>
<proteinExistence type="predicted"/>
<organism evidence="1 2">
    <name type="scientific">Alcaligenes phenolicus</name>
    <dbReference type="NCBI Taxonomy" id="232846"/>
    <lineage>
        <taxon>Bacteria</taxon>
        <taxon>Pseudomonadati</taxon>
        <taxon>Pseudomonadota</taxon>
        <taxon>Betaproteobacteria</taxon>
        <taxon>Burkholderiales</taxon>
        <taxon>Alcaligenaceae</taxon>
        <taxon>Alcaligenes</taxon>
    </lineage>
</organism>
<evidence type="ECO:0000313" key="1">
    <source>
        <dbReference type="EMBL" id="MES5323793.1"/>
    </source>
</evidence>
<dbReference type="EMBL" id="JBEUDR010000001">
    <property type="protein sequence ID" value="MES5323793.1"/>
    <property type="molecule type" value="Genomic_DNA"/>
</dbReference>
<accession>A0ABV2BFW4</accession>
<sequence length="114" mass="13168">MDKTRLNKNESNPDKIELKIMGQVQTSTGPFMNYPCDATSSDMPTCQADQPLWHWTFNALMIEIQNNQNKKNPRFLAKSGESYHRKMIGYKTPNTVILYKKLKKICIRCLGLTL</sequence>
<name>A0ABV2BFW4_9BURK</name>
<comment type="caution">
    <text evidence="1">The sequence shown here is derived from an EMBL/GenBank/DDBJ whole genome shotgun (WGS) entry which is preliminary data.</text>
</comment>
<dbReference type="RefSeq" id="WP_353639576.1">
    <property type="nucleotide sequence ID" value="NZ_JBEUDR010000001.1"/>
</dbReference>
<keyword evidence="2" id="KW-1185">Reference proteome</keyword>
<reference evidence="1 2" key="1">
    <citation type="submission" date="2024-06" db="EMBL/GenBank/DDBJ databases">
        <title>Alcaligenes phenolicus JC896.</title>
        <authorList>
            <person name="Venkata Ramana C."/>
            <person name="Sasikala C."/>
            <person name="Mahima D."/>
        </authorList>
    </citation>
    <scope>NUCLEOTIDE SEQUENCE [LARGE SCALE GENOMIC DNA]</scope>
    <source>
        <strain evidence="1 2">JC896</strain>
    </source>
</reference>
<protein>
    <submittedName>
        <fullName evidence="1">Uncharacterized protein</fullName>
    </submittedName>
</protein>
<evidence type="ECO:0000313" key="2">
    <source>
        <dbReference type="Proteomes" id="UP001437419"/>
    </source>
</evidence>